<dbReference type="SUPFAM" id="SSF55729">
    <property type="entry name" value="Acyl-CoA N-acyltransferases (Nat)"/>
    <property type="match status" value="1"/>
</dbReference>
<dbReference type="EMBL" id="UPHM01000049">
    <property type="protein sequence ID" value="VAZ92613.1"/>
    <property type="molecule type" value="Genomic_DNA"/>
</dbReference>
<dbReference type="Gene3D" id="3.40.630.30">
    <property type="match status" value="1"/>
</dbReference>
<protein>
    <recommendedName>
        <fullName evidence="1">N-acetyltransferase domain-containing protein</fullName>
    </recommendedName>
</protein>
<gene>
    <name evidence="2" type="ORF">LAUMK4_02152</name>
</gene>
<organism evidence="2 3">
    <name type="scientific">Mycobacterium persicum</name>
    <dbReference type="NCBI Taxonomy" id="1487726"/>
    <lineage>
        <taxon>Bacteria</taxon>
        <taxon>Bacillati</taxon>
        <taxon>Actinomycetota</taxon>
        <taxon>Actinomycetes</taxon>
        <taxon>Mycobacteriales</taxon>
        <taxon>Mycobacteriaceae</taxon>
        <taxon>Mycobacterium</taxon>
    </lineage>
</organism>
<dbReference type="GeneID" id="300000292"/>
<dbReference type="Pfam" id="PF00583">
    <property type="entry name" value="Acetyltransf_1"/>
    <property type="match status" value="1"/>
</dbReference>
<feature type="domain" description="N-acetyltransferase" evidence="1">
    <location>
        <begin position="4"/>
        <end position="168"/>
    </location>
</feature>
<evidence type="ECO:0000313" key="2">
    <source>
        <dbReference type="EMBL" id="VAZ92613.1"/>
    </source>
</evidence>
<evidence type="ECO:0000259" key="1">
    <source>
        <dbReference type="PROSITE" id="PS51186"/>
    </source>
</evidence>
<reference evidence="2 3" key="1">
    <citation type="submission" date="2018-09" db="EMBL/GenBank/DDBJ databases">
        <authorList>
            <person name="Tagini F."/>
        </authorList>
    </citation>
    <scope>NUCLEOTIDE SEQUENCE [LARGE SCALE GENOMIC DNA]</scope>
    <source>
        <strain evidence="2 3">MK4</strain>
    </source>
</reference>
<proteinExistence type="predicted"/>
<dbReference type="Proteomes" id="UP000271464">
    <property type="component" value="Unassembled WGS sequence"/>
</dbReference>
<sequence>MSEFTIREAHAADVGQLSKMTLSYVGLDYPWDLLLGGGRRADEPLALVGSDREGVCAMIAVGPPVADVLWERAPGTVDVGDAPWWKVRVLASHPRRRGSGVARALLAETLRRLPRGHIGLYGNVETSRRDAIAWYRRQGFYIGPVSGLTFVERPGRPNSIRIMPTPNEVVFRGYRSVLCDAVDGHPRRDWELKTARAEYRFTVDIYARSSQPARDLGYRLYARRISSNGSSAACVHALMGPRPMFVWGWDPDHARVCYDCSTDHLHAVQKYDTATLCDGCGRHDSDTRVSWATDDEHLLIVASGLCPRCRAGD</sequence>
<dbReference type="InterPro" id="IPR000182">
    <property type="entry name" value="GNAT_dom"/>
</dbReference>
<comment type="caution">
    <text evidence="2">The sequence shown here is derived from an EMBL/GenBank/DDBJ whole genome shotgun (WGS) entry which is preliminary data.</text>
</comment>
<accession>A0ABY6RH68</accession>
<name>A0ABY6RH68_9MYCO</name>
<evidence type="ECO:0000313" key="3">
    <source>
        <dbReference type="Proteomes" id="UP000271464"/>
    </source>
</evidence>
<dbReference type="RefSeq" id="WP_109561582.1">
    <property type="nucleotide sequence ID" value="NZ_LWCM01000074.1"/>
</dbReference>
<dbReference type="PROSITE" id="PS51186">
    <property type="entry name" value="GNAT"/>
    <property type="match status" value="1"/>
</dbReference>
<dbReference type="InterPro" id="IPR016181">
    <property type="entry name" value="Acyl_CoA_acyltransferase"/>
</dbReference>
<keyword evidence="3" id="KW-1185">Reference proteome</keyword>